<dbReference type="Gene3D" id="3.50.50.60">
    <property type="entry name" value="FAD/NAD(P)-binding domain"/>
    <property type="match status" value="2"/>
</dbReference>
<evidence type="ECO:0000259" key="6">
    <source>
        <dbReference type="PROSITE" id="PS51379"/>
    </source>
</evidence>
<dbReference type="CDD" id="cd00207">
    <property type="entry name" value="fer2"/>
    <property type="match status" value="1"/>
</dbReference>
<dbReference type="Pfam" id="PF13510">
    <property type="entry name" value="Fer2_4"/>
    <property type="match status" value="1"/>
</dbReference>
<keyword evidence="2" id="KW-0560">Oxidoreductase</keyword>
<keyword evidence="4" id="KW-0411">Iron-sulfur</keyword>
<dbReference type="Pfam" id="PF07992">
    <property type="entry name" value="Pyr_redox_2"/>
    <property type="match status" value="1"/>
</dbReference>
<dbReference type="PANTHER" id="PTHR42949">
    <property type="entry name" value="ANAEROBIC GLYCEROL-3-PHOSPHATE DEHYDROGENASE SUBUNIT B"/>
    <property type="match status" value="1"/>
</dbReference>
<keyword evidence="3" id="KW-0408">Iron</keyword>
<evidence type="ECO:0000256" key="4">
    <source>
        <dbReference type="ARBA" id="ARBA00023014"/>
    </source>
</evidence>
<dbReference type="InterPro" id="IPR042204">
    <property type="entry name" value="2Fe-2S-bd_N"/>
</dbReference>
<evidence type="ECO:0000313" key="7">
    <source>
        <dbReference type="EMBL" id="HGB36127.1"/>
    </source>
</evidence>
<keyword evidence="1" id="KW-0479">Metal-binding</keyword>
<dbReference type="GO" id="GO:0016491">
    <property type="term" value="F:oxidoreductase activity"/>
    <property type="evidence" value="ECO:0007669"/>
    <property type="project" value="UniProtKB-KW"/>
</dbReference>
<dbReference type="SUPFAM" id="SSF54862">
    <property type="entry name" value="4Fe-4S ferredoxins"/>
    <property type="match status" value="1"/>
</dbReference>
<comment type="caution">
    <text evidence="7">The sequence shown here is derived from an EMBL/GenBank/DDBJ whole genome shotgun (WGS) entry which is preliminary data.</text>
</comment>
<dbReference type="Gene3D" id="1.10.10.1100">
    <property type="entry name" value="BFD-like [2Fe-2S]-binding domain"/>
    <property type="match status" value="1"/>
</dbReference>
<dbReference type="EMBL" id="DTGD01000161">
    <property type="protein sequence ID" value="HGB36127.1"/>
    <property type="molecule type" value="Genomic_DNA"/>
</dbReference>
<dbReference type="SUPFAM" id="SSF51905">
    <property type="entry name" value="FAD/NAD(P)-binding domain"/>
    <property type="match status" value="1"/>
</dbReference>
<feature type="domain" description="4Fe-4S ferredoxin-type" evidence="6">
    <location>
        <begin position="485"/>
        <end position="514"/>
    </location>
</feature>
<reference evidence="7" key="1">
    <citation type="journal article" date="2020" name="mSystems">
        <title>Genome- and Community-Level Interaction Insights into Carbon Utilization and Element Cycling Functions of Hydrothermarchaeota in Hydrothermal Sediment.</title>
        <authorList>
            <person name="Zhou Z."/>
            <person name="Liu Y."/>
            <person name="Xu W."/>
            <person name="Pan J."/>
            <person name="Luo Z.H."/>
            <person name="Li M."/>
        </authorList>
    </citation>
    <scope>NUCLEOTIDE SEQUENCE [LARGE SCALE GENOMIC DNA]</scope>
    <source>
        <strain evidence="7">SpSt-754</strain>
    </source>
</reference>
<dbReference type="InterPro" id="IPR001041">
    <property type="entry name" value="2Fe-2S_ferredoxin-type"/>
</dbReference>
<dbReference type="SUPFAM" id="SSF54292">
    <property type="entry name" value="2Fe-2S ferredoxin-like"/>
    <property type="match status" value="1"/>
</dbReference>
<dbReference type="InterPro" id="IPR007419">
    <property type="entry name" value="BFD-like_2Fe2S-bd_dom"/>
</dbReference>
<dbReference type="InterPro" id="IPR017900">
    <property type="entry name" value="4Fe4S_Fe_S_CS"/>
</dbReference>
<dbReference type="PANTHER" id="PTHR42949:SF3">
    <property type="entry name" value="ANAEROBIC GLYCEROL-3-PHOSPHATE DEHYDROGENASE SUBUNIT B"/>
    <property type="match status" value="1"/>
</dbReference>
<dbReference type="InterPro" id="IPR017896">
    <property type="entry name" value="4Fe4S_Fe-S-bd"/>
</dbReference>
<dbReference type="InterPro" id="IPR036010">
    <property type="entry name" value="2Fe-2S_ferredoxin-like_sf"/>
</dbReference>
<dbReference type="GO" id="GO:0051536">
    <property type="term" value="F:iron-sulfur cluster binding"/>
    <property type="evidence" value="ECO:0007669"/>
    <property type="project" value="UniProtKB-KW"/>
</dbReference>
<dbReference type="InterPro" id="IPR051691">
    <property type="entry name" value="Metab_Enz_Cyan_OpOx_G3PDH"/>
</dbReference>
<evidence type="ECO:0000256" key="3">
    <source>
        <dbReference type="ARBA" id="ARBA00023004"/>
    </source>
</evidence>
<protein>
    <submittedName>
        <fullName evidence="7">FAD-binding protein</fullName>
    </submittedName>
</protein>
<organism evidence="7">
    <name type="scientific">candidate division WOR-3 bacterium</name>
    <dbReference type="NCBI Taxonomy" id="2052148"/>
    <lineage>
        <taxon>Bacteria</taxon>
        <taxon>Bacteria division WOR-3</taxon>
    </lineage>
</organism>
<dbReference type="CDD" id="cd19946">
    <property type="entry name" value="GlpA-like_Fer2_BFD-like"/>
    <property type="match status" value="1"/>
</dbReference>
<dbReference type="InterPro" id="IPR036188">
    <property type="entry name" value="FAD/NAD-bd_sf"/>
</dbReference>
<dbReference type="InterPro" id="IPR023753">
    <property type="entry name" value="FAD/NAD-binding_dom"/>
</dbReference>
<accession>A0A7V3KNT3</accession>
<dbReference type="PROSITE" id="PS51085">
    <property type="entry name" value="2FE2S_FER_2"/>
    <property type="match status" value="1"/>
</dbReference>
<dbReference type="PROSITE" id="PS51379">
    <property type="entry name" value="4FE4S_FER_2"/>
    <property type="match status" value="1"/>
</dbReference>
<gene>
    <name evidence="7" type="ORF">ENV38_04405</name>
</gene>
<dbReference type="Gene3D" id="3.10.20.440">
    <property type="entry name" value="2Fe-2S iron-sulphur cluster binding domain, sarcosine oxidase, alpha subunit, N-terminal domain"/>
    <property type="match status" value="1"/>
</dbReference>
<dbReference type="GO" id="GO:0046872">
    <property type="term" value="F:metal ion binding"/>
    <property type="evidence" value="ECO:0007669"/>
    <property type="project" value="UniProtKB-KW"/>
</dbReference>
<dbReference type="PRINTS" id="PR00469">
    <property type="entry name" value="PNDRDTASEII"/>
</dbReference>
<name>A0A7V3KNT3_UNCW3</name>
<dbReference type="PROSITE" id="PS00198">
    <property type="entry name" value="4FE4S_FER_1"/>
    <property type="match status" value="1"/>
</dbReference>
<feature type="domain" description="2Fe-2S ferredoxin-type" evidence="5">
    <location>
        <begin position="18"/>
        <end position="99"/>
    </location>
</feature>
<evidence type="ECO:0000256" key="2">
    <source>
        <dbReference type="ARBA" id="ARBA00023002"/>
    </source>
</evidence>
<evidence type="ECO:0000259" key="5">
    <source>
        <dbReference type="PROSITE" id="PS51085"/>
    </source>
</evidence>
<sequence>MKNFRITAHPILKITPAKTIKFKFNGETLEAREGETIASALYANGIRVFGKHQKDGAPLGIFCANGQCDQCKVIADGITVKACMTLVKEGMEVYPLEKLPKLPDWDFDAKVEFQDIPEYEYDVLIIGGGPAGLRAATVLGEKNVKTLIVDDKNQLGGKLVLQTHKFFGSVEACYAGMRGIDIARKLEEEVRSFPSIDIWLNSIAIWVFSDKKVGILKDQREYVLVKPKILLVASGAREKSILFPGNTLPGVYGAGAFQTLVNRDLVKAAENLFVIGGGNVGLIAAYHALQAGINVVGLCEIMPEVGGYSVHKEKLLKLGVPVFTSHTVVKVHGTERVEAITIAKVNEKFEIIPGTEKTFKCDTVLVAVGLDPVNEFYEKAIKFGLKAYSAGDAEEIAEASSAIFSGKIKGYEILKELGLYEGEIPQELYETQKVLKSRPGKIYEMKYPEIKEGVYPVLNCVQEIPCNPCTTICPKNSIVIEGSILNPPVYKGGCIGCEMCVAICPGLAISLVDFRKGEDPIVTLPFEFGDDKIKVGDSVELTDRLGNVLGKGEVISFRFVEKVRTIPVKTKLVKVKVPREIAEKVSGIKIVETPTYDEEPIEAIPDDAIVCRCERVTAGEIRKLIREGVRDMNEIKALTRAGMGACQGKTCTNLIKRLFKEEGVKEGEFIEWEKRPLFMEVTLGTLAGAKEKKNEQ</sequence>
<proteinExistence type="predicted"/>
<evidence type="ECO:0000256" key="1">
    <source>
        <dbReference type="ARBA" id="ARBA00022723"/>
    </source>
</evidence>
<dbReference type="Pfam" id="PF04324">
    <property type="entry name" value="Fer2_BFD"/>
    <property type="match status" value="1"/>
</dbReference>
<dbReference type="Gene3D" id="3.30.70.20">
    <property type="match status" value="1"/>
</dbReference>
<dbReference type="InterPro" id="IPR041854">
    <property type="entry name" value="BFD-like_2Fe2S-bd_dom_sf"/>
</dbReference>
<dbReference type="PRINTS" id="PR00368">
    <property type="entry name" value="FADPNR"/>
</dbReference>
<dbReference type="AlphaFoldDB" id="A0A7V3KNT3"/>